<dbReference type="PANTHER" id="PTHR36195:SF4">
    <property type="entry name" value="DOMAIN PROTEIN, PUTATIVE (AFU_ORTHOLOGUE AFUA_5G01990)-RELATED"/>
    <property type="match status" value="1"/>
</dbReference>
<dbReference type="Gene3D" id="2.40.180.10">
    <property type="entry name" value="Catalase core domain"/>
    <property type="match status" value="1"/>
</dbReference>
<evidence type="ECO:0000313" key="3">
    <source>
        <dbReference type="Proteomes" id="UP000326367"/>
    </source>
</evidence>
<keyword evidence="3" id="KW-1185">Reference proteome</keyword>
<proteinExistence type="predicted"/>
<evidence type="ECO:0000313" key="2">
    <source>
        <dbReference type="EMBL" id="KAA8993531.1"/>
    </source>
</evidence>
<accession>A0ABQ6SW96</accession>
<name>A0ABQ6SW96_9GAMM</name>
<dbReference type="InterPro" id="IPR020835">
    <property type="entry name" value="Catalase_sf"/>
</dbReference>
<gene>
    <name evidence="2" type="ORF">FJU31_18175</name>
</gene>
<dbReference type="SUPFAM" id="SSF56634">
    <property type="entry name" value="Heme-dependent catalase-like"/>
    <property type="match status" value="1"/>
</dbReference>
<dbReference type="RefSeq" id="WP_150455983.1">
    <property type="nucleotide sequence ID" value="NZ_VYKI01000039.1"/>
</dbReference>
<evidence type="ECO:0000256" key="1">
    <source>
        <dbReference type="SAM" id="MobiDB-lite"/>
    </source>
</evidence>
<feature type="region of interest" description="Disordered" evidence="1">
    <location>
        <begin position="1"/>
        <end position="20"/>
    </location>
</feature>
<protein>
    <submittedName>
        <fullName evidence="2">Catalase family protein</fullName>
    </submittedName>
</protein>
<dbReference type="CDD" id="cd08152">
    <property type="entry name" value="y4iL_like"/>
    <property type="match status" value="1"/>
</dbReference>
<dbReference type="Proteomes" id="UP000326367">
    <property type="component" value="Unassembled WGS sequence"/>
</dbReference>
<dbReference type="EMBL" id="VYKI01000039">
    <property type="protein sequence ID" value="KAA8993531.1"/>
    <property type="molecule type" value="Genomic_DNA"/>
</dbReference>
<comment type="caution">
    <text evidence="2">The sequence shown here is derived from an EMBL/GenBank/DDBJ whole genome shotgun (WGS) entry which is preliminary data.</text>
</comment>
<reference evidence="2 3" key="1">
    <citation type="journal article" date="2020" name="Antonie Van Leeuwenhoek">
        <title>Stenotrophomonas cyclobalanopsidis sp. nov., isolated from the leaf spot disease of Cyclobalanopsis patelliformis.</title>
        <authorList>
            <person name="Bian D.R."/>
            <person name="Xue H."/>
            <person name="Piao C.G."/>
            <person name="Li Y."/>
        </authorList>
    </citation>
    <scope>NUCLEOTIDE SEQUENCE [LARGE SCALE GENOMIC DNA]</scope>
    <source>
        <strain evidence="2 3">TPQG1-4</strain>
    </source>
</reference>
<sequence>MRTLLPPVSFHPGMEQPEADETETIDALREVFLGMARTVAAAEGHAHRAVHAKGQALLKARLQVSDGLPQELAHGLFAVPATYEALVRFSSPPAEQLPDTVSTPRAIAIKILGVSGARVAESEEQHSQDFLMVNGPAFTSPGPKGFLRSTKLLAATTERMPRTKAVISAALRGGERLLEAAGGGSGKIKGMGGEPQTHPMGETFFSQVPFRFGPYVAKFCLRPVSATLQALEGAPVENSEDSQRDAIQEALASGRGDLVWELCAQLCRDEETMPIEDASVEWPQEKSPFVAVAELHVPPQVSWDDAESPGVEDRLAFSPWHALEAHRPLGALNRARKVVMAASRAHRSQHNRCPLHEPVAGA</sequence>
<organism evidence="2 3">
    <name type="scientific">Stenotrophomonas cyclobalanopsidis</name>
    <dbReference type="NCBI Taxonomy" id="2771362"/>
    <lineage>
        <taxon>Bacteria</taxon>
        <taxon>Pseudomonadati</taxon>
        <taxon>Pseudomonadota</taxon>
        <taxon>Gammaproteobacteria</taxon>
        <taxon>Lysobacterales</taxon>
        <taxon>Lysobacteraceae</taxon>
        <taxon>Stenotrophomonas</taxon>
    </lineage>
</organism>
<dbReference type="PANTHER" id="PTHR36195">
    <property type="entry name" value="DOMAIN PROTEIN, PUTATIVE (AFU_ORTHOLOGUE AFUA_5G01990)-RELATED-RELATED"/>
    <property type="match status" value="1"/>
</dbReference>